<name>A0A556TUX8_BAGYA</name>
<dbReference type="EMBL" id="VCAZ01000020">
    <property type="protein sequence ID" value="TSK77075.1"/>
    <property type="molecule type" value="Genomic_DNA"/>
</dbReference>
<feature type="domain" description="DUF4587" evidence="1">
    <location>
        <begin position="45"/>
        <end position="106"/>
    </location>
</feature>
<dbReference type="Proteomes" id="UP000319801">
    <property type="component" value="Unassembled WGS sequence"/>
</dbReference>
<keyword evidence="3" id="KW-1185">Reference proteome</keyword>
<dbReference type="InterPro" id="IPR038915">
    <property type="entry name" value="PRR29-like"/>
</dbReference>
<dbReference type="Pfam" id="PF15248">
    <property type="entry name" value="DUF4587"/>
    <property type="match status" value="1"/>
</dbReference>
<sequence length="154" mass="17550">MEPSIPIQQDGFSHFQLIQQPAPQPVTVFQQLQQPSAVAPPAILRPGHIREDLVELMMMQNAQMHQVIMNNMTMSALNTFGYTHASEHPDPPVTAEIDTEVWHHHYPCPPCVSHPAWVPMNVAPMHSHIPPQTIPSFYESVYPQYNGHIKHRDR</sequence>
<protein>
    <submittedName>
        <fullName evidence="2">Proline-rich protein 29</fullName>
    </submittedName>
</protein>
<dbReference type="AlphaFoldDB" id="A0A556TUX8"/>
<evidence type="ECO:0000313" key="3">
    <source>
        <dbReference type="Proteomes" id="UP000319801"/>
    </source>
</evidence>
<dbReference type="PANTHER" id="PTHR28604">
    <property type="match status" value="1"/>
</dbReference>
<accession>A0A556TUX8</accession>
<proteinExistence type="predicted"/>
<evidence type="ECO:0000259" key="1">
    <source>
        <dbReference type="Pfam" id="PF15248"/>
    </source>
</evidence>
<organism evidence="2 3">
    <name type="scientific">Bagarius yarrelli</name>
    <name type="common">Goonch</name>
    <name type="synonym">Bagrus yarrelli</name>
    <dbReference type="NCBI Taxonomy" id="175774"/>
    <lineage>
        <taxon>Eukaryota</taxon>
        <taxon>Metazoa</taxon>
        <taxon>Chordata</taxon>
        <taxon>Craniata</taxon>
        <taxon>Vertebrata</taxon>
        <taxon>Euteleostomi</taxon>
        <taxon>Actinopterygii</taxon>
        <taxon>Neopterygii</taxon>
        <taxon>Teleostei</taxon>
        <taxon>Ostariophysi</taxon>
        <taxon>Siluriformes</taxon>
        <taxon>Sisoridae</taxon>
        <taxon>Sisorinae</taxon>
        <taxon>Bagarius</taxon>
    </lineage>
</organism>
<gene>
    <name evidence="2" type="ORF">Baya_5486</name>
</gene>
<dbReference type="PANTHER" id="PTHR28604:SF1">
    <property type="entry name" value="PROLINE-RICH PROTEIN 29"/>
    <property type="match status" value="1"/>
</dbReference>
<dbReference type="InterPro" id="IPR027904">
    <property type="entry name" value="DUF4587"/>
</dbReference>
<reference evidence="2 3" key="1">
    <citation type="journal article" date="2019" name="Genome Biol. Evol.">
        <title>Whole-Genome Sequencing of the Giant Devil Catfish, Bagarius yarrelli.</title>
        <authorList>
            <person name="Jiang W."/>
            <person name="Lv Y."/>
            <person name="Cheng L."/>
            <person name="Yang K."/>
            <person name="Chao B."/>
            <person name="Wang X."/>
            <person name="Li Y."/>
            <person name="Pan X."/>
            <person name="You X."/>
            <person name="Zhang Y."/>
            <person name="Yang J."/>
            <person name="Li J."/>
            <person name="Zhang X."/>
            <person name="Liu S."/>
            <person name="Sun C."/>
            <person name="Yang J."/>
            <person name="Shi Q."/>
        </authorList>
    </citation>
    <scope>NUCLEOTIDE SEQUENCE [LARGE SCALE GENOMIC DNA]</scope>
    <source>
        <strain evidence="2">JWS20170419001</strain>
        <tissue evidence="2">Muscle</tissue>
    </source>
</reference>
<evidence type="ECO:0000313" key="2">
    <source>
        <dbReference type="EMBL" id="TSK77075.1"/>
    </source>
</evidence>
<comment type="caution">
    <text evidence="2">The sequence shown here is derived from an EMBL/GenBank/DDBJ whole genome shotgun (WGS) entry which is preliminary data.</text>
</comment>
<dbReference type="OrthoDB" id="8962708at2759"/>